<evidence type="ECO:0000256" key="1">
    <source>
        <dbReference type="ARBA" id="ARBA00022801"/>
    </source>
</evidence>
<dbReference type="InterPro" id="IPR036389">
    <property type="entry name" value="RNase_III_sf"/>
</dbReference>
<gene>
    <name evidence="3" type="ORF">HUJ06_001818</name>
</gene>
<reference evidence="3 4" key="1">
    <citation type="journal article" date="2020" name="Mol. Biol. Evol.">
        <title>Distinct Expression and Methylation Patterns for Genes with Different Fates following a Single Whole-Genome Duplication in Flowering Plants.</title>
        <authorList>
            <person name="Shi T."/>
            <person name="Rahmani R.S."/>
            <person name="Gugger P.F."/>
            <person name="Wang M."/>
            <person name="Li H."/>
            <person name="Zhang Y."/>
            <person name="Li Z."/>
            <person name="Wang Q."/>
            <person name="Van de Peer Y."/>
            <person name="Marchal K."/>
            <person name="Chen J."/>
        </authorList>
    </citation>
    <scope>NUCLEOTIDE SEQUENCE [LARGE SCALE GENOMIC DNA]</scope>
    <source>
        <tissue evidence="3">Leaf</tissue>
    </source>
</reference>
<keyword evidence="4" id="KW-1185">Reference proteome</keyword>
<dbReference type="GO" id="GO:0004525">
    <property type="term" value="F:ribonuclease III activity"/>
    <property type="evidence" value="ECO:0007669"/>
    <property type="project" value="InterPro"/>
</dbReference>
<keyword evidence="2" id="KW-0472">Membrane</keyword>
<dbReference type="EMBL" id="DUZY01000006">
    <property type="protein sequence ID" value="DAD43588.1"/>
    <property type="molecule type" value="Genomic_DNA"/>
</dbReference>
<proteinExistence type="predicted"/>
<evidence type="ECO:0000256" key="2">
    <source>
        <dbReference type="SAM" id="Phobius"/>
    </source>
</evidence>
<keyword evidence="2" id="KW-0812">Transmembrane</keyword>
<name>A0A822ZP75_NELNU</name>
<accession>A0A822ZP75</accession>
<dbReference type="Gene3D" id="1.10.1520.10">
    <property type="entry name" value="Ribonuclease III domain"/>
    <property type="match status" value="1"/>
</dbReference>
<keyword evidence="1" id="KW-0378">Hydrolase</keyword>
<organism evidence="3 4">
    <name type="scientific">Nelumbo nucifera</name>
    <name type="common">Sacred lotus</name>
    <dbReference type="NCBI Taxonomy" id="4432"/>
    <lineage>
        <taxon>Eukaryota</taxon>
        <taxon>Viridiplantae</taxon>
        <taxon>Streptophyta</taxon>
        <taxon>Embryophyta</taxon>
        <taxon>Tracheophyta</taxon>
        <taxon>Spermatophyta</taxon>
        <taxon>Magnoliopsida</taxon>
        <taxon>Proteales</taxon>
        <taxon>Nelumbonaceae</taxon>
        <taxon>Nelumbo</taxon>
    </lineage>
</organism>
<sequence length="90" mass="9956">MCSKTISDCVEALIGAYFIGGGLTATLSLMKWLGMDVEFNPILIDDLIRNASLWSSMPKVNELETLETKLCYSFSAKSLCTPLRPIVEHI</sequence>
<evidence type="ECO:0008006" key="5">
    <source>
        <dbReference type="Google" id="ProtNLM"/>
    </source>
</evidence>
<keyword evidence="2" id="KW-1133">Transmembrane helix</keyword>
<dbReference type="SUPFAM" id="SSF69065">
    <property type="entry name" value="RNase III domain-like"/>
    <property type="match status" value="1"/>
</dbReference>
<dbReference type="PANTHER" id="PTHR14950">
    <property type="entry name" value="DICER-RELATED"/>
    <property type="match status" value="1"/>
</dbReference>
<comment type="caution">
    <text evidence="3">The sequence shown here is derived from an EMBL/GenBank/DDBJ whole genome shotgun (WGS) entry which is preliminary data.</text>
</comment>
<dbReference type="PANTHER" id="PTHR14950:SF46">
    <property type="entry name" value="ENDORIBONUCLEASE DICER HOMOLOG 3"/>
    <property type="match status" value="1"/>
</dbReference>
<evidence type="ECO:0000313" key="3">
    <source>
        <dbReference type="EMBL" id="DAD43588.1"/>
    </source>
</evidence>
<evidence type="ECO:0000313" key="4">
    <source>
        <dbReference type="Proteomes" id="UP000607653"/>
    </source>
</evidence>
<dbReference type="Proteomes" id="UP000607653">
    <property type="component" value="Unassembled WGS sequence"/>
</dbReference>
<dbReference type="GO" id="GO:0006396">
    <property type="term" value="P:RNA processing"/>
    <property type="evidence" value="ECO:0007669"/>
    <property type="project" value="InterPro"/>
</dbReference>
<protein>
    <recommendedName>
        <fullName evidence="5">RNase III domain-containing protein</fullName>
    </recommendedName>
</protein>
<dbReference type="AlphaFoldDB" id="A0A822ZP75"/>
<feature type="transmembrane region" description="Helical" evidence="2">
    <location>
        <begin position="12"/>
        <end position="33"/>
    </location>
</feature>